<accession>A0A0W0E1N8</accession>
<gene>
    <name evidence="11" type="ORF">AO440_002741</name>
</gene>
<keyword evidence="5" id="KW-0227">DNA damage</keyword>
<evidence type="ECO:0000256" key="7">
    <source>
        <dbReference type="ARBA" id="ARBA00023204"/>
    </source>
</evidence>
<dbReference type="GO" id="GO:0005634">
    <property type="term" value="C:nucleus"/>
    <property type="evidence" value="ECO:0007669"/>
    <property type="project" value="EnsemblFungi"/>
</dbReference>
<evidence type="ECO:0000256" key="6">
    <source>
        <dbReference type="ARBA" id="ARBA00023186"/>
    </source>
</evidence>
<dbReference type="Proteomes" id="UP000054886">
    <property type="component" value="Unassembled WGS sequence"/>
</dbReference>
<comment type="similarity">
    <text evidence="2">Belongs to the proteasome subunit S5B/HSM3 family.</text>
</comment>
<proteinExistence type="inferred from homology"/>
<name>A0A0W0E1N8_CANGB</name>
<evidence type="ECO:0000256" key="3">
    <source>
        <dbReference type="ARBA" id="ARBA00019167"/>
    </source>
</evidence>
<comment type="function">
    <text evidence="8">Involved in DNA mismatch repair in slow-growing cells. Acts as a chaperone during the assembly of the 26S proteasome, specifically of the base subcomplex of the 19S regulatory complex (RC).</text>
</comment>
<keyword evidence="6" id="KW-0143">Chaperone</keyword>
<comment type="caution">
    <text evidence="11">The sequence shown here is derived from an EMBL/GenBank/DDBJ whole genome shotgun (WGS) entry which is preliminary data.</text>
</comment>
<organism evidence="11 12">
    <name type="scientific">Candida glabrata</name>
    <name type="common">Yeast</name>
    <name type="synonym">Torulopsis glabrata</name>
    <dbReference type="NCBI Taxonomy" id="5478"/>
    <lineage>
        <taxon>Eukaryota</taxon>
        <taxon>Fungi</taxon>
        <taxon>Dikarya</taxon>
        <taxon>Ascomycota</taxon>
        <taxon>Saccharomycotina</taxon>
        <taxon>Saccharomycetes</taxon>
        <taxon>Saccharomycetales</taxon>
        <taxon>Saccharomycetaceae</taxon>
        <taxon>Nakaseomyces</taxon>
    </lineage>
</organism>
<dbReference type="Gene3D" id="1.25.40.580">
    <property type="match status" value="1"/>
</dbReference>
<dbReference type="InterPro" id="IPR041335">
    <property type="entry name" value="HSM3_N"/>
</dbReference>
<dbReference type="GO" id="GO:0070682">
    <property type="term" value="P:proteasome regulatory particle assembly"/>
    <property type="evidence" value="ECO:0007669"/>
    <property type="project" value="EnsemblFungi"/>
</dbReference>
<feature type="domain" description="DNA mismatch repair protein HSM3 C-terminal" evidence="9">
    <location>
        <begin position="307"/>
        <end position="480"/>
    </location>
</feature>
<dbReference type="GO" id="GO:0005829">
    <property type="term" value="C:cytosol"/>
    <property type="evidence" value="ECO:0007669"/>
    <property type="project" value="EnsemblFungi"/>
</dbReference>
<feature type="domain" description="DNA mismatch repair protein HSM3 N-terminal" evidence="10">
    <location>
        <begin position="11"/>
        <end position="244"/>
    </location>
</feature>
<dbReference type="Pfam" id="PF18795">
    <property type="entry name" value="HSM3_N"/>
    <property type="match status" value="1"/>
</dbReference>
<evidence type="ECO:0000259" key="9">
    <source>
        <dbReference type="Pfam" id="PF18794"/>
    </source>
</evidence>
<evidence type="ECO:0000256" key="5">
    <source>
        <dbReference type="ARBA" id="ARBA00022763"/>
    </source>
</evidence>
<keyword evidence="7" id="KW-0234">DNA repair</keyword>
<reference evidence="11 12" key="1">
    <citation type="submission" date="2015-10" db="EMBL/GenBank/DDBJ databases">
        <title>Draft genomes sequences of Candida glabrata isolates 1A, 1B, 2A, 2B, 3A and 3B.</title>
        <authorList>
            <person name="Haavelsrud O.E."/>
            <person name="Gaustad P."/>
        </authorList>
    </citation>
    <scope>NUCLEOTIDE SEQUENCE [LARGE SCALE GENOMIC DNA]</scope>
    <source>
        <strain evidence="11">910700640</strain>
    </source>
</reference>
<evidence type="ECO:0000313" key="12">
    <source>
        <dbReference type="Proteomes" id="UP000054886"/>
    </source>
</evidence>
<dbReference type="Gene3D" id="1.25.10.50">
    <property type="match status" value="1"/>
</dbReference>
<dbReference type="VEuPathDB" id="FungiDB:CAGL0I09460g"/>
<evidence type="ECO:0000256" key="2">
    <source>
        <dbReference type="ARBA" id="ARBA00006823"/>
    </source>
</evidence>
<dbReference type="AlphaFoldDB" id="A0A0W0E1N8"/>
<evidence type="ECO:0000313" key="11">
    <source>
        <dbReference type="EMBL" id="KTB05124.1"/>
    </source>
</evidence>
<dbReference type="Pfam" id="PF18794">
    <property type="entry name" value="HSM3_C"/>
    <property type="match status" value="1"/>
</dbReference>
<evidence type="ECO:0000256" key="8">
    <source>
        <dbReference type="ARBA" id="ARBA00024671"/>
    </source>
</evidence>
<evidence type="ECO:0000259" key="10">
    <source>
        <dbReference type="Pfam" id="PF18795"/>
    </source>
</evidence>
<dbReference type="VEuPathDB" id="FungiDB:GWK60_I04961"/>
<evidence type="ECO:0000256" key="1">
    <source>
        <dbReference type="ARBA" id="ARBA00004496"/>
    </source>
</evidence>
<sequence length="481" mass="55618">MEQVFLEINEKLPGLLTTGGSDATFAESSKLIERCNLALISFTGTPTAVMDDTIKLMKSILASNESYNIDYDQLMDLMSQMVIKYPFDRILELFTVEELALALNSPIERLNIMACVVVEYSEPSGLFASTTLIDILLQKYLDEDSSVNLVNSIEKVWKKTAQDELIRRRILENNYNFLSEVKNNEPNSLVFTRLLELLKICFTYLKSTEFRNSLFLISKKMIMDAVKDNILVFISICEYFTSIFSIVQDQKSQNPSKIICVRNCENTIMLFGDLFQNRSEFPDIEQFALSYLFKMFKILSYFDDLIVFEKLDNGYIHIEDGNEYLTDFLSFISPQYLYKKHLNIIKSKGHVRPSEISIIRNLCMSSDCFDIIKKNITAEDILAMPYLEQMILLEKMSQYDYSVKFLAQHLPKVMGSLISKDVKELLDRETFDFRLQVINNLIEWDVEQLHIWYEPLTEAKAQCMGTFASKDVGTKIESSFS</sequence>
<keyword evidence="4" id="KW-0963">Cytoplasm</keyword>
<dbReference type="GO" id="GO:0006298">
    <property type="term" value="P:mismatch repair"/>
    <property type="evidence" value="ECO:0007669"/>
    <property type="project" value="EnsemblFungi"/>
</dbReference>
<dbReference type="EMBL" id="LLZZ01000114">
    <property type="protein sequence ID" value="KTB05124.1"/>
    <property type="molecule type" value="Genomic_DNA"/>
</dbReference>
<dbReference type="GO" id="GO:0044183">
    <property type="term" value="F:protein folding chaperone"/>
    <property type="evidence" value="ECO:0007669"/>
    <property type="project" value="EnsemblFungi"/>
</dbReference>
<dbReference type="InterPro" id="IPR040752">
    <property type="entry name" value="HSM3_C"/>
</dbReference>
<comment type="subcellular location">
    <subcellularLocation>
        <location evidence="1">Cytoplasm</location>
    </subcellularLocation>
</comment>
<dbReference type="CDD" id="cd12794">
    <property type="entry name" value="Hsm3_like"/>
    <property type="match status" value="1"/>
</dbReference>
<protein>
    <recommendedName>
        <fullName evidence="3">DNA mismatch repair protein HSM3</fullName>
    </recommendedName>
</protein>
<dbReference type="VEuPathDB" id="FungiDB:GVI51_I09317"/>
<evidence type="ECO:0000256" key="4">
    <source>
        <dbReference type="ARBA" id="ARBA00022490"/>
    </source>
</evidence>
<dbReference type="VEuPathDB" id="FungiDB:B1J91_I09460g"/>